<accession>A0A1M5YC04</accession>
<feature type="signal peptide" evidence="5">
    <location>
        <begin position="1"/>
        <end position="26"/>
    </location>
</feature>
<dbReference type="InterPro" id="IPR010104">
    <property type="entry name" value="TonB_rcpt_bac"/>
</dbReference>
<dbReference type="PANTHER" id="PTHR40980">
    <property type="entry name" value="PLUG DOMAIN-CONTAINING PROTEIN"/>
    <property type="match status" value="1"/>
</dbReference>
<keyword evidence="3" id="KW-0998">Cell outer membrane</keyword>
<dbReference type="SUPFAM" id="SSF56935">
    <property type="entry name" value="Porins"/>
    <property type="match status" value="1"/>
</dbReference>
<name>A0A1M5YC04_9GAMM</name>
<dbReference type="InterPro" id="IPR037066">
    <property type="entry name" value="Plug_dom_sf"/>
</dbReference>
<feature type="chain" id="PRO_5009915235" evidence="5">
    <location>
        <begin position="27"/>
        <end position="920"/>
    </location>
</feature>
<proteinExistence type="inferred from homology"/>
<sequence length="920" mass="102911">MAVKPTQLTPIAAFLAMTLAPTAVMAEEQEQFSTEDVEVIRVAGTRASLSEALNEKRFSDAQVDVIAAEDIGVMPDPDIGDSLERVAGVQIQRSENGEAREVNVRGLPGYFTKTLYNGRSISTPLNANRNFSYQIMPSAFISQASVQKSSSADLTEGGIAGTVDLRSHRAFMANERVVRAVVKGSYDDNSGEWGPDLSFIYSDRFADDTLGFAFGANYLQEDNYSQHTNSNPLGSKFWNDVEINDEGDTDRVYGTSAIRADLQNNERERAAVFTNLEWRPNDNFTLFGEVFYTDYSSKENRLRHNFNTALGTDLVGGDFYEHDGNIYARRMEIDNVSSFVESNPISRDADIMVNTLEATYEWGDWTVNAGYTMVRSEMLWNAVNLKSDLNERLDMTFHGDRGGPWGIEYRTPGVDLTDQSLYGDLYMASTNFGTVQESNSDAVNLDVSRYTEIVMGDFAVTNVSFGMSYTKEEMLESTAFLDLDTQQFARFMQDYGVSDPGFIMAAPGNGGWFDGANGTNYAPQNFWAPNVNGFMDSIHLDDLRAFGRDQQAQCEASGELRCKDFEEFQYDLFEDTFAAYFRANFEFGYNWSGNVGVRYVRTDTTANAYTADWTQGVTAVGRANPGVPTSNILYVFNDEVTTKTTDKTDSHFLPSLNLKYAMRDDMDVRLSLSRTMARPNKNDLTGNTFVTGDGQGDITINTSEGALDPFISNNVDISWSWFYNEDSMISAAYFFKDLETFVRLNERIEMVEVTDLDGSTRLQEVTVRSQDNEEGLHLHGLEFAYQTAFTQLPGWLSNTGMQANYTFIDNSEPELLDAASKHNANLVMYYSTTKVDLRLSHNYRAGYLKDPADGVRPATYYDDQNRTTLAASYRPAQALRLTASISNLFDNDSSIYTDGGTIRVFNDPGRKVNVGMVYSF</sequence>
<feature type="domain" description="TonB-dependent receptor-like beta-barrel" evidence="6">
    <location>
        <begin position="448"/>
        <end position="888"/>
    </location>
</feature>
<dbReference type="NCBIfam" id="TIGR01782">
    <property type="entry name" value="TonB-Xanth-Caul"/>
    <property type="match status" value="1"/>
</dbReference>
<evidence type="ECO:0000256" key="5">
    <source>
        <dbReference type="SAM" id="SignalP"/>
    </source>
</evidence>
<keyword evidence="2 4" id="KW-0472">Membrane</keyword>
<reference evidence="9" key="1">
    <citation type="submission" date="2016-11" db="EMBL/GenBank/DDBJ databases">
        <authorList>
            <person name="Varghese N."/>
            <person name="Submissions S."/>
        </authorList>
    </citation>
    <scope>NUCLEOTIDE SEQUENCE [LARGE SCALE GENOMIC DNA]</scope>
    <source>
        <strain evidence="9">DSM 16917</strain>
    </source>
</reference>
<dbReference type="InterPro" id="IPR036942">
    <property type="entry name" value="Beta-barrel_TonB_sf"/>
</dbReference>
<dbReference type="Pfam" id="PF00593">
    <property type="entry name" value="TonB_dep_Rec_b-barrel"/>
    <property type="match status" value="1"/>
</dbReference>
<comment type="similarity">
    <text evidence="4">Belongs to the TonB-dependent receptor family.</text>
</comment>
<evidence type="ECO:0000259" key="7">
    <source>
        <dbReference type="Pfam" id="PF07715"/>
    </source>
</evidence>
<dbReference type="Proteomes" id="UP000184268">
    <property type="component" value="Unassembled WGS sequence"/>
</dbReference>
<evidence type="ECO:0000256" key="4">
    <source>
        <dbReference type="RuleBase" id="RU003357"/>
    </source>
</evidence>
<dbReference type="Pfam" id="PF07715">
    <property type="entry name" value="Plug"/>
    <property type="match status" value="1"/>
</dbReference>
<organism evidence="8 9">
    <name type="scientific">Ferrimonas marina</name>
    <dbReference type="NCBI Taxonomy" id="299255"/>
    <lineage>
        <taxon>Bacteria</taxon>
        <taxon>Pseudomonadati</taxon>
        <taxon>Pseudomonadota</taxon>
        <taxon>Gammaproteobacteria</taxon>
        <taxon>Alteromonadales</taxon>
        <taxon>Ferrimonadaceae</taxon>
        <taxon>Ferrimonas</taxon>
    </lineage>
</organism>
<comment type="subcellular location">
    <subcellularLocation>
        <location evidence="1 4">Cell outer membrane</location>
    </subcellularLocation>
</comment>
<dbReference type="GO" id="GO:0009279">
    <property type="term" value="C:cell outer membrane"/>
    <property type="evidence" value="ECO:0007669"/>
    <property type="project" value="UniProtKB-SubCell"/>
</dbReference>
<keyword evidence="4" id="KW-0798">TonB box</keyword>
<evidence type="ECO:0000313" key="9">
    <source>
        <dbReference type="Proteomes" id="UP000184268"/>
    </source>
</evidence>
<dbReference type="EMBL" id="FQXG01000007">
    <property type="protein sequence ID" value="SHI09547.1"/>
    <property type="molecule type" value="Genomic_DNA"/>
</dbReference>
<gene>
    <name evidence="8" type="ORF">SAMN02745129_4064</name>
</gene>
<evidence type="ECO:0000256" key="1">
    <source>
        <dbReference type="ARBA" id="ARBA00004442"/>
    </source>
</evidence>
<feature type="domain" description="TonB-dependent receptor plug" evidence="7">
    <location>
        <begin position="57"/>
        <end position="162"/>
    </location>
</feature>
<evidence type="ECO:0000313" key="8">
    <source>
        <dbReference type="EMBL" id="SHI09547.1"/>
    </source>
</evidence>
<keyword evidence="8" id="KW-0675">Receptor</keyword>
<evidence type="ECO:0000256" key="3">
    <source>
        <dbReference type="ARBA" id="ARBA00023237"/>
    </source>
</evidence>
<dbReference type="InterPro" id="IPR000531">
    <property type="entry name" value="Beta-barrel_TonB"/>
</dbReference>
<keyword evidence="5" id="KW-0732">Signal</keyword>
<dbReference type="InterPro" id="IPR012910">
    <property type="entry name" value="Plug_dom"/>
</dbReference>
<keyword evidence="9" id="KW-1185">Reference proteome</keyword>
<evidence type="ECO:0000259" key="6">
    <source>
        <dbReference type="Pfam" id="PF00593"/>
    </source>
</evidence>
<dbReference type="Gene3D" id="2.40.170.20">
    <property type="entry name" value="TonB-dependent receptor, beta-barrel domain"/>
    <property type="match status" value="1"/>
</dbReference>
<dbReference type="Gene3D" id="2.170.130.10">
    <property type="entry name" value="TonB-dependent receptor, plug domain"/>
    <property type="match status" value="1"/>
</dbReference>
<dbReference type="OrthoDB" id="8727862at2"/>
<protein>
    <submittedName>
        <fullName evidence="8">TonB-dependent receptor</fullName>
    </submittedName>
</protein>
<dbReference type="AlphaFoldDB" id="A0A1M5YC04"/>
<evidence type="ECO:0000256" key="2">
    <source>
        <dbReference type="ARBA" id="ARBA00023136"/>
    </source>
</evidence>
<dbReference type="RefSeq" id="WP_067663812.1">
    <property type="nucleotide sequence ID" value="NZ_FQXG01000007.1"/>
</dbReference>
<dbReference type="PANTHER" id="PTHR40980:SF4">
    <property type="entry name" value="TONB-DEPENDENT RECEPTOR-LIKE BETA-BARREL DOMAIN-CONTAINING PROTEIN"/>
    <property type="match status" value="1"/>
</dbReference>
<dbReference type="STRING" id="299255.SAMN02745129_4064"/>